<evidence type="ECO:0000313" key="1">
    <source>
        <dbReference type="EMBL" id="RVQ69358.1"/>
    </source>
</evidence>
<name>A0A437H170_9SPHN</name>
<proteinExistence type="predicted"/>
<accession>A0A437H170</accession>
<dbReference type="AlphaFoldDB" id="A0A437H170"/>
<dbReference type="EMBL" id="RXOL01000001">
    <property type="protein sequence ID" value="RVQ69358.1"/>
    <property type="molecule type" value="Genomic_DNA"/>
</dbReference>
<sequence>MVNSRLADRVQVAANGSFRRGPGLAQIVNVVDLTPLGCRLLDISRNLSRGETISIRIGNFGPIAAHVRWLKLGREAGLEFAIPLPDAVFAILAGQDAVDPDHPYRAEIMALRNDFADVAPTGDASVPTDEEPARIHVDYEPEPVDIPQHAAAANDDPVITDQRATTRVAADDPAMCIDATRDAVAVRVIDFSREGMQLGHTGIDVAPGSRLRWCFPTTRSSTAKCGGTTAKAWACASSTRKKKRR</sequence>
<dbReference type="RefSeq" id="WP_127611549.1">
    <property type="nucleotide sequence ID" value="NZ_RXOL01000001.1"/>
</dbReference>
<evidence type="ECO:0000313" key="2">
    <source>
        <dbReference type="Proteomes" id="UP000283003"/>
    </source>
</evidence>
<comment type="caution">
    <text evidence="1">The sequence shown here is derived from an EMBL/GenBank/DDBJ whole genome shotgun (WGS) entry which is preliminary data.</text>
</comment>
<gene>
    <name evidence="1" type="ORF">EKN06_04015</name>
</gene>
<organism evidence="1 2">
    <name type="scientific">Croceicoccus ponticola</name>
    <dbReference type="NCBI Taxonomy" id="2217664"/>
    <lineage>
        <taxon>Bacteria</taxon>
        <taxon>Pseudomonadati</taxon>
        <taxon>Pseudomonadota</taxon>
        <taxon>Alphaproteobacteria</taxon>
        <taxon>Sphingomonadales</taxon>
        <taxon>Erythrobacteraceae</taxon>
        <taxon>Croceicoccus</taxon>
    </lineage>
</organism>
<reference evidence="1 2" key="1">
    <citation type="submission" date="2018-12" db="EMBL/GenBank/DDBJ databases">
        <title>Croceicoccus ponticola sp. nov., a lipolytic bacterium isolated from seawater.</title>
        <authorList>
            <person name="Yoon J.-H."/>
        </authorList>
    </citation>
    <scope>NUCLEOTIDE SEQUENCE [LARGE SCALE GENOMIC DNA]</scope>
    <source>
        <strain evidence="1 2">GM-16</strain>
    </source>
</reference>
<keyword evidence="2" id="KW-1185">Reference proteome</keyword>
<dbReference type="Proteomes" id="UP000283003">
    <property type="component" value="Unassembled WGS sequence"/>
</dbReference>
<dbReference type="OrthoDB" id="9794070at2"/>
<protein>
    <recommendedName>
        <fullName evidence="3">PilZ domain-containing protein</fullName>
    </recommendedName>
</protein>
<evidence type="ECO:0008006" key="3">
    <source>
        <dbReference type="Google" id="ProtNLM"/>
    </source>
</evidence>